<dbReference type="PANTHER" id="PTHR42648:SF27">
    <property type="entry name" value="RNA-DIRECTED DNA POLYMERASE"/>
    <property type="match status" value="1"/>
</dbReference>
<comment type="caution">
    <text evidence="2">The sequence shown here is derived from an EMBL/GenBank/DDBJ whole genome shotgun (WGS) entry which is preliminary data.</text>
</comment>
<feature type="domain" description="Integrase catalytic" evidence="1">
    <location>
        <begin position="117"/>
        <end position="228"/>
    </location>
</feature>
<dbReference type="InterPro" id="IPR036397">
    <property type="entry name" value="RNaseH_sf"/>
</dbReference>
<dbReference type="PANTHER" id="PTHR42648">
    <property type="entry name" value="TRANSPOSASE, PUTATIVE-RELATED"/>
    <property type="match status" value="1"/>
</dbReference>
<name>A0AAW2WFM9_9LAMI</name>
<sequence>MYVVVMKVLLIADSFTSRDSLRRQTPSGVWTPPCAINPKGSGFHWASSLLGSSFMGHVRRVYANREGLKIREVWASGPLILGHISKDMIRKLVDLKSLEVDDLDNLPTSESYLKGKITKKPFVRQSALANGLLDLIHTDVCGSLNTPARGGYSYFITFTDDHSWYDYIYLIRYKSEAFRRFKEYKLEVENQTGRKMKALQLDRGREYLSGEFIDYLKENGIFSSVDSF</sequence>
<evidence type="ECO:0000313" key="2">
    <source>
        <dbReference type="EMBL" id="KAL0439157.1"/>
    </source>
</evidence>
<reference evidence="2" key="1">
    <citation type="submission" date="2020-06" db="EMBL/GenBank/DDBJ databases">
        <authorList>
            <person name="Li T."/>
            <person name="Hu X."/>
            <person name="Zhang T."/>
            <person name="Song X."/>
            <person name="Zhang H."/>
            <person name="Dai N."/>
            <person name="Sheng W."/>
            <person name="Hou X."/>
            <person name="Wei L."/>
        </authorList>
    </citation>
    <scope>NUCLEOTIDE SEQUENCE</scope>
    <source>
        <strain evidence="2">KEN1</strain>
        <tissue evidence="2">Leaf</tissue>
    </source>
</reference>
<reference evidence="2" key="2">
    <citation type="journal article" date="2024" name="Plant">
        <title>Genomic evolution and insights into agronomic trait innovations of Sesamum species.</title>
        <authorList>
            <person name="Miao H."/>
            <person name="Wang L."/>
            <person name="Qu L."/>
            <person name="Liu H."/>
            <person name="Sun Y."/>
            <person name="Le M."/>
            <person name="Wang Q."/>
            <person name="Wei S."/>
            <person name="Zheng Y."/>
            <person name="Lin W."/>
            <person name="Duan Y."/>
            <person name="Cao H."/>
            <person name="Xiong S."/>
            <person name="Wang X."/>
            <person name="Wei L."/>
            <person name="Li C."/>
            <person name="Ma Q."/>
            <person name="Ju M."/>
            <person name="Zhao R."/>
            <person name="Li G."/>
            <person name="Mu C."/>
            <person name="Tian Q."/>
            <person name="Mei H."/>
            <person name="Zhang T."/>
            <person name="Gao T."/>
            <person name="Zhang H."/>
        </authorList>
    </citation>
    <scope>NUCLEOTIDE SEQUENCE</scope>
    <source>
        <strain evidence="2">KEN1</strain>
    </source>
</reference>
<dbReference type="SUPFAM" id="SSF53098">
    <property type="entry name" value="Ribonuclease H-like"/>
    <property type="match status" value="1"/>
</dbReference>
<dbReference type="GO" id="GO:0003676">
    <property type="term" value="F:nucleic acid binding"/>
    <property type="evidence" value="ECO:0007669"/>
    <property type="project" value="InterPro"/>
</dbReference>
<dbReference type="Gene3D" id="3.30.420.10">
    <property type="entry name" value="Ribonuclease H-like superfamily/Ribonuclease H"/>
    <property type="match status" value="1"/>
</dbReference>
<dbReference type="InterPro" id="IPR012337">
    <property type="entry name" value="RNaseH-like_sf"/>
</dbReference>
<dbReference type="InterPro" id="IPR039537">
    <property type="entry name" value="Retrotran_Ty1/copia-like"/>
</dbReference>
<dbReference type="GO" id="GO:0015074">
    <property type="term" value="P:DNA integration"/>
    <property type="evidence" value="ECO:0007669"/>
    <property type="project" value="InterPro"/>
</dbReference>
<protein>
    <recommendedName>
        <fullName evidence="1">Integrase catalytic domain-containing protein</fullName>
    </recommendedName>
</protein>
<accession>A0AAW2WFM9</accession>
<organism evidence="2">
    <name type="scientific">Sesamum latifolium</name>
    <dbReference type="NCBI Taxonomy" id="2727402"/>
    <lineage>
        <taxon>Eukaryota</taxon>
        <taxon>Viridiplantae</taxon>
        <taxon>Streptophyta</taxon>
        <taxon>Embryophyta</taxon>
        <taxon>Tracheophyta</taxon>
        <taxon>Spermatophyta</taxon>
        <taxon>Magnoliopsida</taxon>
        <taxon>eudicotyledons</taxon>
        <taxon>Gunneridae</taxon>
        <taxon>Pentapetalae</taxon>
        <taxon>asterids</taxon>
        <taxon>lamiids</taxon>
        <taxon>Lamiales</taxon>
        <taxon>Pedaliaceae</taxon>
        <taxon>Sesamum</taxon>
    </lineage>
</organism>
<dbReference type="InterPro" id="IPR001584">
    <property type="entry name" value="Integrase_cat-core"/>
</dbReference>
<proteinExistence type="predicted"/>
<gene>
    <name evidence="2" type="ORF">Slati_2398700</name>
</gene>
<dbReference type="AlphaFoldDB" id="A0AAW2WFM9"/>
<dbReference type="EMBL" id="JACGWN010000008">
    <property type="protein sequence ID" value="KAL0439157.1"/>
    <property type="molecule type" value="Genomic_DNA"/>
</dbReference>
<evidence type="ECO:0000259" key="1">
    <source>
        <dbReference type="PROSITE" id="PS50994"/>
    </source>
</evidence>
<dbReference type="PROSITE" id="PS50994">
    <property type="entry name" value="INTEGRASE"/>
    <property type="match status" value="1"/>
</dbReference>